<name>A1ZGG2_MICM2</name>
<dbReference type="OrthoDB" id="639821at2"/>
<keyword evidence="1" id="KW-0732">Signal</keyword>
<keyword evidence="3" id="KW-1185">Reference proteome</keyword>
<protein>
    <recommendedName>
        <fullName evidence="4">OmpA family protein</fullName>
    </recommendedName>
</protein>
<comment type="caution">
    <text evidence="2">The sequence shown here is derived from an EMBL/GenBank/DDBJ whole genome shotgun (WGS) entry which is preliminary data.</text>
</comment>
<organism evidence="2 3">
    <name type="scientific">Microscilla marina ATCC 23134</name>
    <dbReference type="NCBI Taxonomy" id="313606"/>
    <lineage>
        <taxon>Bacteria</taxon>
        <taxon>Pseudomonadati</taxon>
        <taxon>Bacteroidota</taxon>
        <taxon>Cytophagia</taxon>
        <taxon>Cytophagales</taxon>
        <taxon>Microscillaceae</taxon>
        <taxon>Microscilla</taxon>
    </lineage>
</organism>
<gene>
    <name evidence="2" type="ORF">M23134_03217</name>
</gene>
<proteinExistence type="predicted"/>
<dbReference type="RefSeq" id="WP_002694855.1">
    <property type="nucleotide sequence ID" value="NZ_AAWS01000006.1"/>
</dbReference>
<evidence type="ECO:0000313" key="2">
    <source>
        <dbReference type="EMBL" id="EAY30579.1"/>
    </source>
</evidence>
<dbReference type="EMBL" id="AAWS01000006">
    <property type="protein sequence ID" value="EAY30579.1"/>
    <property type="molecule type" value="Genomic_DNA"/>
</dbReference>
<dbReference type="SUPFAM" id="SSF103088">
    <property type="entry name" value="OmpA-like"/>
    <property type="match status" value="1"/>
</dbReference>
<evidence type="ECO:0008006" key="4">
    <source>
        <dbReference type="Google" id="ProtNLM"/>
    </source>
</evidence>
<sequence>MIVKRVALLTLVCLCTTLVDAYAQFVREDILYIKPNAQDYLLYTTTRSNFGAFSKILPKSTNIAKKYLYINPEKYSIGETSRYKKIMFPTGNFALMSEERFTDKELKVNKEGIFTFRFDSIPRLGGRHYGLSTTVRYYKQLTYVWVLPEDYEFVDYSCNKPGQWVKKGNTLAYFGYKVNDVLPKIRFRPVLQVTLENVKSLLYEVNSKGMAVTSNSKGVQINCRRGVLFTKGTTAISSLGQNILVRLAKTLKSSVKVRLAIAVPVRNGIDAGRWMLASARGRTMVEQLINRGIDPARIEVNTFGVKTSQAKKGIEIQLINAPKRKQ</sequence>
<dbReference type="AlphaFoldDB" id="A1ZGG2"/>
<dbReference type="InterPro" id="IPR036737">
    <property type="entry name" value="OmpA-like_sf"/>
</dbReference>
<dbReference type="Proteomes" id="UP000004095">
    <property type="component" value="Unassembled WGS sequence"/>
</dbReference>
<feature type="chain" id="PRO_5002642163" description="OmpA family protein" evidence="1">
    <location>
        <begin position="24"/>
        <end position="326"/>
    </location>
</feature>
<accession>A1ZGG2</accession>
<feature type="signal peptide" evidence="1">
    <location>
        <begin position="1"/>
        <end position="23"/>
    </location>
</feature>
<evidence type="ECO:0000256" key="1">
    <source>
        <dbReference type="SAM" id="SignalP"/>
    </source>
</evidence>
<dbReference type="Gene3D" id="3.30.1330.60">
    <property type="entry name" value="OmpA-like domain"/>
    <property type="match status" value="1"/>
</dbReference>
<evidence type="ECO:0000313" key="3">
    <source>
        <dbReference type="Proteomes" id="UP000004095"/>
    </source>
</evidence>
<reference evidence="2 3" key="1">
    <citation type="submission" date="2007-01" db="EMBL/GenBank/DDBJ databases">
        <authorList>
            <person name="Haygood M."/>
            <person name="Podell S."/>
            <person name="Anderson C."/>
            <person name="Hopkinson B."/>
            <person name="Roe K."/>
            <person name="Barbeau K."/>
            <person name="Gaasterland T."/>
            <person name="Ferriera S."/>
            <person name="Johnson J."/>
            <person name="Kravitz S."/>
            <person name="Beeson K."/>
            <person name="Sutton G."/>
            <person name="Rogers Y.-H."/>
            <person name="Friedman R."/>
            <person name="Frazier M."/>
            <person name="Venter J.C."/>
        </authorList>
    </citation>
    <scope>NUCLEOTIDE SEQUENCE [LARGE SCALE GENOMIC DNA]</scope>
    <source>
        <strain evidence="2 3">ATCC 23134</strain>
    </source>
</reference>